<evidence type="ECO:0000313" key="2">
    <source>
        <dbReference type="EMBL" id="MBE1611949.1"/>
    </source>
</evidence>
<evidence type="ECO:0000256" key="1">
    <source>
        <dbReference type="SAM" id="MobiDB-lite"/>
    </source>
</evidence>
<dbReference type="PROSITE" id="PS51257">
    <property type="entry name" value="PROKAR_LIPOPROTEIN"/>
    <property type="match status" value="1"/>
</dbReference>
<proteinExistence type="predicted"/>
<dbReference type="EMBL" id="JADBEM010000001">
    <property type="protein sequence ID" value="MBE1611949.1"/>
    <property type="molecule type" value="Genomic_DNA"/>
</dbReference>
<keyword evidence="3" id="KW-1185">Reference proteome</keyword>
<evidence type="ECO:0000313" key="3">
    <source>
        <dbReference type="Proteomes" id="UP000638648"/>
    </source>
</evidence>
<dbReference type="InterPro" id="IPR027304">
    <property type="entry name" value="Trigger_fact/SurA_dom_sf"/>
</dbReference>
<feature type="compositionally biased region" description="Low complexity" evidence="1">
    <location>
        <begin position="192"/>
        <end position="205"/>
    </location>
</feature>
<dbReference type="Gene3D" id="1.10.4030.10">
    <property type="entry name" value="Porin chaperone SurA, peptide-binding domain"/>
    <property type="match status" value="1"/>
</dbReference>
<dbReference type="RefSeq" id="WP_192755083.1">
    <property type="nucleotide sequence ID" value="NZ_BAABJL010000176.1"/>
</dbReference>
<dbReference type="Proteomes" id="UP000638648">
    <property type="component" value="Unassembled WGS sequence"/>
</dbReference>
<gene>
    <name evidence="2" type="ORF">HEB94_008797</name>
</gene>
<organism evidence="2 3">
    <name type="scientific">Actinopolymorpha pittospori</name>
    <dbReference type="NCBI Taxonomy" id="648752"/>
    <lineage>
        <taxon>Bacteria</taxon>
        <taxon>Bacillati</taxon>
        <taxon>Actinomycetota</taxon>
        <taxon>Actinomycetes</taxon>
        <taxon>Propionibacteriales</taxon>
        <taxon>Actinopolymorphaceae</taxon>
        <taxon>Actinopolymorpha</taxon>
    </lineage>
</organism>
<protein>
    <recommendedName>
        <fullName evidence="4">SurA N-terminal domain-containing protein</fullName>
    </recommendedName>
</protein>
<sequence>MVGRRHAAGIAAVALVAGLGLTGCGSVSNPGSAAKVGDETISVSYLQKQSKDILAKAGRTDLGDAESTQLQGELLQQLIDDQVIVVAGRREGVTATQADVDKVRAEMTAQQVVLPPDMVDGFARYVVIRRTLSTKLLGRAPASQQDQAKADQLVGQRMTAAAKEIGVQVNPRYGTWSGTTLRPDGQLVKSTPSSAPAAVPAPQAP</sequence>
<comment type="caution">
    <text evidence="2">The sequence shown here is derived from an EMBL/GenBank/DDBJ whole genome shotgun (WGS) entry which is preliminary data.</text>
</comment>
<accession>A0A927N4I7</accession>
<reference evidence="2" key="1">
    <citation type="submission" date="2020-10" db="EMBL/GenBank/DDBJ databases">
        <title>Sequencing the genomes of 1000 actinobacteria strains.</title>
        <authorList>
            <person name="Klenk H.-P."/>
        </authorList>
    </citation>
    <scope>NUCLEOTIDE SEQUENCE</scope>
    <source>
        <strain evidence="2">DSM 45354</strain>
    </source>
</reference>
<dbReference type="SUPFAM" id="SSF109998">
    <property type="entry name" value="Triger factor/SurA peptide-binding domain-like"/>
    <property type="match status" value="1"/>
</dbReference>
<evidence type="ECO:0008006" key="4">
    <source>
        <dbReference type="Google" id="ProtNLM"/>
    </source>
</evidence>
<name>A0A927N4I7_9ACTN</name>
<dbReference type="AlphaFoldDB" id="A0A927N4I7"/>
<feature type="region of interest" description="Disordered" evidence="1">
    <location>
        <begin position="173"/>
        <end position="205"/>
    </location>
</feature>
<dbReference type="Pfam" id="PF13624">
    <property type="entry name" value="SurA_N_3"/>
    <property type="match status" value="1"/>
</dbReference>